<sequence length="106" mass="12165">MTQGGRRCIHSALSRRERIKEPKGGNEGKKERKPMQSKERKKPKRTPKFSKETPCNAMQYKTNNTTKPNQPKFLANKSPTISILIAKEARLHPSQNTPPRQKLQTD</sequence>
<protein>
    <submittedName>
        <fullName evidence="2">Uncharacterized protein</fullName>
    </submittedName>
</protein>
<dbReference type="EMBL" id="PQXJ01000292">
    <property type="protein sequence ID" value="TGO53580.1"/>
    <property type="molecule type" value="Genomic_DNA"/>
</dbReference>
<evidence type="ECO:0000256" key="1">
    <source>
        <dbReference type="SAM" id="MobiDB-lite"/>
    </source>
</evidence>
<comment type="caution">
    <text evidence="2">The sequence shown here is derived from an EMBL/GenBank/DDBJ whole genome shotgun (WGS) entry which is preliminary data.</text>
</comment>
<keyword evidence="3" id="KW-1185">Reference proteome</keyword>
<evidence type="ECO:0000313" key="3">
    <source>
        <dbReference type="Proteomes" id="UP000297452"/>
    </source>
</evidence>
<feature type="compositionally biased region" description="Basic and acidic residues" evidence="1">
    <location>
        <begin position="14"/>
        <end position="38"/>
    </location>
</feature>
<dbReference type="Proteomes" id="UP000297452">
    <property type="component" value="Unassembled WGS sequence"/>
</dbReference>
<gene>
    <name evidence="2" type="ORF">BOTNAR_0292g00190</name>
</gene>
<feature type="region of interest" description="Disordered" evidence="1">
    <location>
        <begin position="1"/>
        <end position="74"/>
    </location>
</feature>
<feature type="compositionally biased region" description="Basic residues" evidence="1">
    <location>
        <begin position="39"/>
        <end position="48"/>
    </location>
</feature>
<dbReference type="AlphaFoldDB" id="A0A4Z1I4B1"/>
<proteinExistence type="predicted"/>
<evidence type="ECO:0000313" key="2">
    <source>
        <dbReference type="EMBL" id="TGO53580.1"/>
    </source>
</evidence>
<accession>A0A4Z1I4B1</accession>
<feature type="compositionally biased region" description="Polar residues" evidence="1">
    <location>
        <begin position="59"/>
        <end position="69"/>
    </location>
</feature>
<name>A0A4Z1I4B1_9HELO</name>
<organism evidence="2 3">
    <name type="scientific">Botryotinia narcissicola</name>
    <dbReference type="NCBI Taxonomy" id="278944"/>
    <lineage>
        <taxon>Eukaryota</taxon>
        <taxon>Fungi</taxon>
        <taxon>Dikarya</taxon>
        <taxon>Ascomycota</taxon>
        <taxon>Pezizomycotina</taxon>
        <taxon>Leotiomycetes</taxon>
        <taxon>Helotiales</taxon>
        <taxon>Sclerotiniaceae</taxon>
        <taxon>Botryotinia</taxon>
    </lineage>
</organism>
<reference evidence="2 3" key="1">
    <citation type="submission" date="2017-12" db="EMBL/GenBank/DDBJ databases">
        <title>Comparative genomics of Botrytis spp.</title>
        <authorList>
            <person name="Valero-Jimenez C.A."/>
            <person name="Tapia P."/>
            <person name="Veloso J."/>
            <person name="Silva-Moreno E."/>
            <person name="Staats M."/>
            <person name="Valdes J.H."/>
            <person name="Van Kan J.A.L."/>
        </authorList>
    </citation>
    <scope>NUCLEOTIDE SEQUENCE [LARGE SCALE GENOMIC DNA]</scope>
    <source>
        <strain evidence="2 3">MUCL2120</strain>
    </source>
</reference>